<organism evidence="1">
    <name type="scientific">Rhodanobacter sp. IGA1.0</name>
    <dbReference type="NCBI Taxonomy" id="3158582"/>
    <lineage>
        <taxon>Bacteria</taxon>
        <taxon>Pseudomonadati</taxon>
        <taxon>Pseudomonadota</taxon>
        <taxon>Gammaproteobacteria</taxon>
        <taxon>Lysobacterales</taxon>
        <taxon>Rhodanobacteraceae</taxon>
        <taxon>Rhodanobacter</taxon>
    </lineage>
</organism>
<evidence type="ECO:0008006" key="2">
    <source>
        <dbReference type="Google" id="ProtNLM"/>
    </source>
</evidence>
<dbReference type="SUPFAM" id="SSF53474">
    <property type="entry name" value="alpha/beta-Hydrolases"/>
    <property type="match status" value="1"/>
</dbReference>
<reference evidence="1" key="1">
    <citation type="submission" date="2024-06" db="EMBL/GenBank/DDBJ databases">
        <authorList>
            <person name="Sun Y."/>
        </authorList>
    </citation>
    <scope>NUCLEOTIDE SEQUENCE</scope>
    <source>
        <strain evidence="1">IGA1.0</strain>
    </source>
</reference>
<name>A0AAU7QJ77_9GAMM</name>
<evidence type="ECO:0000313" key="1">
    <source>
        <dbReference type="EMBL" id="XBS89606.1"/>
    </source>
</evidence>
<proteinExistence type="predicted"/>
<accession>A0AAU7QJ77</accession>
<dbReference type="EMBL" id="CP157948">
    <property type="protein sequence ID" value="XBS89606.1"/>
    <property type="molecule type" value="Genomic_DNA"/>
</dbReference>
<dbReference type="InterPro" id="IPR029058">
    <property type="entry name" value="AB_hydrolase_fold"/>
</dbReference>
<sequence length="81" mass="8542">MTAVGVSASAFATGEPAHLVGRTLSIDGNTWRHQFFVPDGWTAERNWPVVLFLHGGGGGRGGDQVGAGAIIVLKKRSRQGR</sequence>
<protein>
    <recommendedName>
        <fullName evidence="2">Alpha/beta hydrolase</fullName>
    </recommendedName>
</protein>
<dbReference type="AlphaFoldDB" id="A0AAU7QJ77"/>
<dbReference type="RefSeq" id="WP_350016024.1">
    <property type="nucleotide sequence ID" value="NZ_CP157948.1"/>
</dbReference>
<gene>
    <name evidence="1" type="ORF">ABNK63_14575</name>
</gene>
<dbReference type="Gene3D" id="3.40.50.1820">
    <property type="entry name" value="alpha/beta hydrolase"/>
    <property type="match status" value="1"/>
</dbReference>